<organism evidence="12 13">
    <name type="scientific">Teichococcus globiformis</name>
    <dbReference type="NCBI Taxonomy" id="2307229"/>
    <lineage>
        <taxon>Bacteria</taxon>
        <taxon>Pseudomonadati</taxon>
        <taxon>Pseudomonadota</taxon>
        <taxon>Alphaproteobacteria</taxon>
        <taxon>Acetobacterales</taxon>
        <taxon>Roseomonadaceae</taxon>
        <taxon>Roseomonas</taxon>
    </lineage>
</organism>
<keyword evidence="4 7" id="KW-0067">ATP-binding</keyword>
<proteinExistence type="inferred from homology"/>
<dbReference type="InterPro" id="IPR014001">
    <property type="entry name" value="Helicase_ATP-bd"/>
</dbReference>
<evidence type="ECO:0000259" key="11">
    <source>
        <dbReference type="PROSITE" id="PS51195"/>
    </source>
</evidence>
<dbReference type="PANTHER" id="PTHR47959">
    <property type="entry name" value="ATP-DEPENDENT RNA HELICASE RHLE-RELATED"/>
    <property type="match status" value="1"/>
</dbReference>
<dbReference type="Pfam" id="PF00270">
    <property type="entry name" value="DEAD"/>
    <property type="match status" value="1"/>
</dbReference>
<feature type="short sequence motif" description="Q motif" evidence="6">
    <location>
        <begin position="1"/>
        <end position="27"/>
    </location>
</feature>
<protein>
    <submittedName>
        <fullName evidence="12">DEAD/DEAH box helicase</fullName>
    </submittedName>
</protein>
<dbReference type="InterPro" id="IPR000629">
    <property type="entry name" value="RNA-helicase_DEAD-box_CS"/>
</dbReference>
<accession>A0ABV7FZ53</accession>
<dbReference type="CDD" id="cd18787">
    <property type="entry name" value="SF2_C_DEAD"/>
    <property type="match status" value="1"/>
</dbReference>
<dbReference type="EMBL" id="JBHRTN010000007">
    <property type="protein sequence ID" value="MFC3124551.1"/>
    <property type="molecule type" value="Genomic_DNA"/>
</dbReference>
<feature type="domain" description="DEAD-box RNA helicase Q" evidence="11">
    <location>
        <begin position="1"/>
        <end position="27"/>
    </location>
</feature>
<dbReference type="PROSITE" id="PS51195">
    <property type="entry name" value="Q_MOTIF"/>
    <property type="match status" value="1"/>
</dbReference>
<dbReference type="PROSITE" id="PS51192">
    <property type="entry name" value="HELICASE_ATP_BIND_1"/>
    <property type="match status" value="1"/>
</dbReference>
<dbReference type="InterPro" id="IPR005580">
    <property type="entry name" value="DbpA/CsdA_RNA-bd_dom"/>
</dbReference>
<reference evidence="13" key="1">
    <citation type="journal article" date="2019" name="Int. J. Syst. Evol. Microbiol.">
        <title>The Global Catalogue of Microorganisms (GCM) 10K type strain sequencing project: providing services to taxonomists for standard genome sequencing and annotation.</title>
        <authorList>
            <consortium name="The Broad Institute Genomics Platform"/>
            <consortium name="The Broad Institute Genome Sequencing Center for Infectious Disease"/>
            <person name="Wu L."/>
            <person name="Ma J."/>
        </authorList>
    </citation>
    <scope>NUCLEOTIDE SEQUENCE [LARGE SCALE GENOMIC DNA]</scope>
    <source>
        <strain evidence="13">KCTC 52094</strain>
    </source>
</reference>
<dbReference type="RefSeq" id="WP_379594973.1">
    <property type="nucleotide sequence ID" value="NZ_JBHRTN010000007.1"/>
</dbReference>
<evidence type="ECO:0000259" key="9">
    <source>
        <dbReference type="PROSITE" id="PS51192"/>
    </source>
</evidence>
<feature type="compositionally biased region" description="Basic and acidic residues" evidence="8">
    <location>
        <begin position="553"/>
        <end position="563"/>
    </location>
</feature>
<dbReference type="SMART" id="SM00490">
    <property type="entry name" value="HELICc"/>
    <property type="match status" value="1"/>
</dbReference>
<dbReference type="Proteomes" id="UP001595593">
    <property type="component" value="Unassembled WGS sequence"/>
</dbReference>
<evidence type="ECO:0000256" key="2">
    <source>
        <dbReference type="ARBA" id="ARBA00022801"/>
    </source>
</evidence>
<keyword evidence="2 7" id="KW-0378">Hydrolase</keyword>
<dbReference type="PANTHER" id="PTHR47959:SF1">
    <property type="entry name" value="ATP-DEPENDENT RNA HELICASE DBPA"/>
    <property type="match status" value="1"/>
</dbReference>
<name>A0ABV7FZ53_9PROT</name>
<dbReference type="Gene3D" id="3.40.50.300">
    <property type="entry name" value="P-loop containing nucleotide triphosphate hydrolases"/>
    <property type="match status" value="2"/>
</dbReference>
<dbReference type="InterPro" id="IPR014014">
    <property type="entry name" value="RNA_helicase_DEAD_Q_motif"/>
</dbReference>
<dbReference type="PROSITE" id="PS51194">
    <property type="entry name" value="HELICASE_CTER"/>
    <property type="match status" value="1"/>
</dbReference>
<feature type="compositionally biased region" description="Basic and acidic residues" evidence="8">
    <location>
        <begin position="521"/>
        <end position="532"/>
    </location>
</feature>
<evidence type="ECO:0000259" key="10">
    <source>
        <dbReference type="PROSITE" id="PS51194"/>
    </source>
</evidence>
<dbReference type="InterPro" id="IPR027417">
    <property type="entry name" value="P-loop_NTPase"/>
</dbReference>
<evidence type="ECO:0000256" key="3">
    <source>
        <dbReference type="ARBA" id="ARBA00022806"/>
    </source>
</evidence>
<dbReference type="SUPFAM" id="SSF52540">
    <property type="entry name" value="P-loop containing nucleoside triphosphate hydrolases"/>
    <property type="match status" value="1"/>
</dbReference>
<feature type="domain" description="Helicase C-terminal" evidence="10">
    <location>
        <begin position="229"/>
        <end position="393"/>
    </location>
</feature>
<feature type="region of interest" description="Disordered" evidence="8">
    <location>
        <begin position="517"/>
        <end position="563"/>
    </location>
</feature>
<dbReference type="SMART" id="SM00487">
    <property type="entry name" value="DEXDc"/>
    <property type="match status" value="1"/>
</dbReference>
<dbReference type="PROSITE" id="PS00039">
    <property type="entry name" value="DEAD_ATP_HELICASE"/>
    <property type="match status" value="1"/>
</dbReference>
<evidence type="ECO:0000256" key="8">
    <source>
        <dbReference type="SAM" id="MobiDB-lite"/>
    </source>
</evidence>
<dbReference type="InterPro" id="IPR044742">
    <property type="entry name" value="DEAD/DEAH_RhlB"/>
</dbReference>
<comment type="similarity">
    <text evidence="5 7">Belongs to the DEAD box helicase family.</text>
</comment>
<dbReference type="InterPro" id="IPR011545">
    <property type="entry name" value="DEAD/DEAH_box_helicase_dom"/>
</dbReference>
<evidence type="ECO:0000313" key="13">
    <source>
        <dbReference type="Proteomes" id="UP001595593"/>
    </source>
</evidence>
<dbReference type="Pfam" id="PF03880">
    <property type="entry name" value="DbpA"/>
    <property type="match status" value="1"/>
</dbReference>
<sequence length="563" mass="60500">MPFPQMPEALLRALTERGYNEPTSVQAAVLEPETSGQDLLVSAQTGSGKTVAFGLALAPELLGDADRLPQAGLPLALAIAPTRELALQVKAELTWLYAAAGGRVVSCVGGMDPMTERRALAAGAHIVVGTPGRLRDHLERGNLRPDALRAVVLDEADEMLDLGFREELEAILNAAPAERRTLLFSATVPRDIERLAQSFQRDALRIAVKGEGGQHGDIEHRAVVVAPHGIERAVVNLLRASDSPRAIVFCSTRASVARLHGNLTERGFSAVAISGELTQPERSRALQALRDGRAQVCVATDVAARGIDLPDLGLVIHAELPKEPEVMLHRSGRTGRAGRKGVSVLVVPANRRRTAERLLMGARVQAEWGAPPSAEVIHARDAERLTTQATALLEEEAETADRDVARELAARHSAEDLAAVLVKVLRAPLPAPEELAAVDAGPRRAANGERGAPPHRDGPEGVWFRMNVGRDGRADPRWVLPFLCRRGEVRREEIGRIRILGRETQFEIAPAAAGRFAAASRRPDQDDPHIRVEPVTGGAANSNAWRGAPGGRGRREAPRSRTA</sequence>
<evidence type="ECO:0000256" key="1">
    <source>
        <dbReference type="ARBA" id="ARBA00022741"/>
    </source>
</evidence>
<comment type="caution">
    <text evidence="12">The sequence shown here is derived from an EMBL/GenBank/DDBJ whole genome shotgun (WGS) entry which is preliminary data.</text>
</comment>
<dbReference type="GO" id="GO:0004386">
    <property type="term" value="F:helicase activity"/>
    <property type="evidence" value="ECO:0007669"/>
    <property type="project" value="UniProtKB-KW"/>
</dbReference>
<keyword evidence="1 7" id="KW-0547">Nucleotide-binding</keyword>
<feature type="domain" description="Helicase ATP-binding" evidence="9">
    <location>
        <begin position="30"/>
        <end position="206"/>
    </location>
</feature>
<dbReference type="Pfam" id="PF00271">
    <property type="entry name" value="Helicase_C"/>
    <property type="match status" value="1"/>
</dbReference>
<evidence type="ECO:0000256" key="4">
    <source>
        <dbReference type="ARBA" id="ARBA00022840"/>
    </source>
</evidence>
<evidence type="ECO:0000313" key="12">
    <source>
        <dbReference type="EMBL" id="MFC3124551.1"/>
    </source>
</evidence>
<dbReference type="InterPro" id="IPR001650">
    <property type="entry name" value="Helicase_C-like"/>
</dbReference>
<gene>
    <name evidence="12" type="ORF">ACFOD4_05700</name>
</gene>
<evidence type="ECO:0000256" key="5">
    <source>
        <dbReference type="ARBA" id="ARBA00038437"/>
    </source>
</evidence>
<keyword evidence="13" id="KW-1185">Reference proteome</keyword>
<evidence type="ECO:0000256" key="7">
    <source>
        <dbReference type="RuleBase" id="RU000492"/>
    </source>
</evidence>
<feature type="region of interest" description="Disordered" evidence="8">
    <location>
        <begin position="440"/>
        <end position="461"/>
    </location>
</feature>
<dbReference type="CDD" id="cd00268">
    <property type="entry name" value="DEADc"/>
    <property type="match status" value="1"/>
</dbReference>
<keyword evidence="3 7" id="KW-0347">Helicase</keyword>
<dbReference type="InterPro" id="IPR050079">
    <property type="entry name" value="DEAD_box_RNA_helicase"/>
</dbReference>
<evidence type="ECO:0000256" key="6">
    <source>
        <dbReference type="PROSITE-ProRule" id="PRU00552"/>
    </source>
</evidence>
<dbReference type="CDD" id="cd12252">
    <property type="entry name" value="RRM_DbpA"/>
    <property type="match status" value="1"/>
</dbReference>